<comment type="caution">
    <text evidence="1">The sequence shown here is derived from an EMBL/GenBank/DDBJ whole genome shotgun (WGS) entry which is preliminary data.</text>
</comment>
<name>A0A9N9JWA0_9GLOM</name>
<proteinExistence type="predicted"/>
<organism evidence="1 2">
    <name type="scientific">Racocetra fulgida</name>
    <dbReference type="NCBI Taxonomy" id="60492"/>
    <lineage>
        <taxon>Eukaryota</taxon>
        <taxon>Fungi</taxon>
        <taxon>Fungi incertae sedis</taxon>
        <taxon>Mucoromycota</taxon>
        <taxon>Glomeromycotina</taxon>
        <taxon>Glomeromycetes</taxon>
        <taxon>Diversisporales</taxon>
        <taxon>Gigasporaceae</taxon>
        <taxon>Racocetra</taxon>
    </lineage>
</organism>
<dbReference type="OrthoDB" id="2473781at2759"/>
<evidence type="ECO:0000313" key="2">
    <source>
        <dbReference type="Proteomes" id="UP000789396"/>
    </source>
</evidence>
<reference evidence="1" key="1">
    <citation type="submission" date="2021-06" db="EMBL/GenBank/DDBJ databases">
        <authorList>
            <person name="Kallberg Y."/>
            <person name="Tangrot J."/>
            <person name="Rosling A."/>
        </authorList>
    </citation>
    <scope>NUCLEOTIDE SEQUENCE</scope>
    <source>
        <strain evidence="1">IN212</strain>
    </source>
</reference>
<sequence>KQGCYTSQEIMQEAKMMNEEILQLEVVEDEVIQETPIIQKEIAELKRKRSLYTGTSRTTAWRKKQKANTSLNVKASPDLSHLFPAVDTMK</sequence>
<dbReference type="EMBL" id="CAJVPZ010066887">
    <property type="protein sequence ID" value="CAG8796555.1"/>
    <property type="molecule type" value="Genomic_DNA"/>
</dbReference>
<gene>
    <name evidence="1" type="ORF">RFULGI_LOCUS17283</name>
</gene>
<keyword evidence="2" id="KW-1185">Reference proteome</keyword>
<evidence type="ECO:0000313" key="1">
    <source>
        <dbReference type="EMBL" id="CAG8796555.1"/>
    </source>
</evidence>
<feature type="non-terminal residue" evidence="1">
    <location>
        <position position="1"/>
    </location>
</feature>
<dbReference type="AlphaFoldDB" id="A0A9N9JWA0"/>
<dbReference type="Proteomes" id="UP000789396">
    <property type="component" value="Unassembled WGS sequence"/>
</dbReference>
<protein>
    <submittedName>
        <fullName evidence="1">645_t:CDS:1</fullName>
    </submittedName>
</protein>
<accession>A0A9N9JWA0</accession>